<reference evidence="1" key="1">
    <citation type="submission" date="2023-10" db="EMBL/GenBank/DDBJ databases">
        <title>Screening of Alkalihalophilus pseudofirmusBZ-TG-HK211 and Its Alleviation of Salt Stress on Rapeseed Growth.</title>
        <authorList>
            <person name="Zhao B."/>
            <person name="Guo T."/>
        </authorList>
    </citation>
    <scope>NUCLEOTIDE SEQUENCE</scope>
    <source>
        <strain evidence="1">BZ-TG-HK211</strain>
    </source>
</reference>
<dbReference type="Proteomes" id="UP001285636">
    <property type="component" value="Unassembled WGS sequence"/>
</dbReference>
<dbReference type="InterPro" id="IPR027417">
    <property type="entry name" value="P-loop_NTPase"/>
</dbReference>
<evidence type="ECO:0000313" key="2">
    <source>
        <dbReference type="Proteomes" id="UP001285636"/>
    </source>
</evidence>
<accession>A0AAJ2U5P4</accession>
<protein>
    <submittedName>
        <fullName evidence="1">Uncharacterized protein</fullName>
    </submittedName>
</protein>
<dbReference type="EMBL" id="JAWJAY010000965">
    <property type="protein sequence ID" value="MDV2888120.1"/>
    <property type="molecule type" value="Genomic_DNA"/>
</dbReference>
<feature type="non-terminal residue" evidence="1">
    <location>
        <position position="1"/>
    </location>
</feature>
<sequence length="85" mass="10249">DQKRTMLNHPLIELIRSSLEVIQSYWRYEPIFRVIKTELIYPLGENTKKMREKVDKLENYVLAHGINGSKWTKKDRWVYRNISGL</sequence>
<dbReference type="RefSeq" id="WP_323468148.1">
    <property type="nucleotide sequence ID" value="NZ_JAWJAY010000965.1"/>
</dbReference>
<proteinExistence type="predicted"/>
<comment type="caution">
    <text evidence="1">The sequence shown here is derived from an EMBL/GenBank/DDBJ whole genome shotgun (WGS) entry which is preliminary data.</text>
</comment>
<dbReference type="AlphaFoldDB" id="A0AAJ2U5P4"/>
<feature type="non-terminal residue" evidence="1">
    <location>
        <position position="85"/>
    </location>
</feature>
<evidence type="ECO:0000313" key="1">
    <source>
        <dbReference type="EMBL" id="MDV2888120.1"/>
    </source>
</evidence>
<dbReference type="SUPFAM" id="SSF52540">
    <property type="entry name" value="P-loop containing nucleoside triphosphate hydrolases"/>
    <property type="match status" value="1"/>
</dbReference>
<gene>
    <name evidence="1" type="ORF">RYX45_23440</name>
</gene>
<organism evidence="1 2">
    <name type="scientific">Alkalihalophilus pseudofirmus</name>
    <name type="common">Bacillus pseudofirmus</name>
    <dbReference type="NCBI Taxonomy" id="79885"/>
    <lineage>
        <taxon>Bacteria</taxon>
        <taxon>Bacillati</taxon>
        <taxon>Bacillota</taxon>
        <taxon>Bacilli</taxon>
        <taxon>Bacillales</taxon>
        <taxon>Bacillaceae</taxon>
        <taxon>Alkalihalophilus</taxon>
    </lineage>
</organism>
<name>A0AAJ2U5P4_ALKPS</name>